<evidence type="ECO:0000256" key="3">
    <source>
        <dbReference type="ARBA" id="ARBA00022692"/>
    </source>
</evidence>
<feature type="region of interest" description="Disordered" evidence="8">
    <location>
        <begin position="1"/>
        <end position="40"/>
    </location>
</feature>
<dbReference type="eggNOG" id="ENOG5030UAY">
    <property type="taxonomic scope" value="Bacteria"/>
</dbReference>
<keyword evidence="5" id="KW-1133">Transmembrane helix</keyword>
<comment type="subcellular location">
    <subcellularLocation>
        <location evidence="1">Membrane</location>
    </subcellularLocation>
</comment>
<dbReference type="OrthoDB" id="9788081at2"/>
<keyword evidence="3" id="KW-0812">Transmembrane</keyword>
<protein>
    <recommendedName>
        <fullName evidence="11">Succinate dehydrogenase</fullName>
    </recommendedName>
</protein>
<dbReference type="EMBL" id="AP009152">
    <property type="protein sequence ID" value="BAG28608.1"/>
    <property type="molecule type" value="Genomic_DNA"/>
</dbReference>
<dbReference type="GO" id="GO:0016020">
    <property type="term" value="C:membrane"/>
    <property type="evidence" value="ECO:0007669"/>
    <property type="project" value="UniProtKB-SubCell"/>
</dbReference>
<evidence type="ECO:0000256" key="8">
    <source>
        <dbReference type="SAM" id="MobiDB-lite"/>
    </source>
</evidence>
<dbReference type="Gene3D" id="1.20.1300.10">
    <property type="entry name" value="Fumarate reductase/succinate dehydrogenase, transmembrane subunit"/>
    <property type="match status" value="2"/>
</dbReference>
<dbReference type="RefSeq" id="WP_012397335.1">
    <property type="nucleotide sequence ID" value="NC_010617.1"/>
</dbReference>
<dbReference type="SUPFAM" id="SSF81343">
    <property type="entry name" value="Fumarate reductase respiratory complex transmembrane subunits"/>
    <property type="match status" value="2"/>
</dbReference>
<keyword evidence="2" id="KW-0349">Heme</keyword>
<feature type="compositionally biased region" description="Low complexity" evidence="8">
    <location>
        <begin position="13"/>
        <end position="40"/>
    </location>
</feature>
<feature type="region of interest" description="Disordered" evidence="8">
    <location>
        <begin position="161"/>
        <end position="185"/>
    </location>
</feature>
<dbReference type="GO" id="GO:0046872">
    <property type="term" value="F:metal ion binding"/>
    <property type="evidence" value="ECO:0007669"/>
    <property type="project" value="UniProtKB-KW"/>
</dbReference>
<evidence type="ECO:0008006" key="11">
    <source>
        <dbReference type="Google" id="ProtNLM"/>
    </source>
</evidence>
<evidence type="ECO:0000256" key="6">
    <source>
        <dbReference type="ARBA" id="ARBA00023004"/>
    </source>
</evidence>
<dbReference type="Proteomes" id="UP000008838">
    <property type="component" value="Chromosome"/>
</dbReference>
<keyword evidence="6" id="KW-0408">Iron</keyword>
<name>B2GLS4_KOCRD</name>
<keyword evidence="7" id="KW-0472">Membrane</keyword>
<evidence type="ECO:0000256" key="7">
    <source>
        <dbReference type="ARBA" id="ARBA00023136"/>
    </source>
</evidence>
<dbReference type="AlphaFoldDB" id="B2GLS4"/>
<evidence type="ECO:0000313" key="9">
    <source>
        <dbReference type="EMBL" id="BAG28608.1"/>
    </source>
</evidence>
<dbReference type="STRING" id="378753.KRH_02610"/>
<dbReference type="InterPro" id="IPR000701">
    <property type="entry name" value="SuccDH_FuR_B_TM-su"/>
</dbReference>
<evidence type="ECO:0000256" key="2">
    <source>
        <dbReference type="ARBA" id="ARBA00022617"/>
    </source>
</evidence>
<evidence type="ECO:0000256" key="4">
    <source>
        <dbReference type="ARBA" id="ARBA00022723"/>
    </source>
</evidence>
<dbReference type="KEGG" id="krh:KRH_02610"/>
<dbReference type="HOGENOM" id="CLU_077968_1_0_11"/>
<gene>
    <name evidence="9" type="ordered locus">KRH_02610</name>
</gene>
<evidence type="ECO:0000313" key="10">
    <source>
        <dbReference type="Proteomes" id="UP000008838"/>
    </source>
</evidence>
<evidence type="ECO:0000256" key="5">
    <source>
        <dbReference type="ARBA" id="ARBA00022989"/>
    </source>
</evidence>
<proteinExistence type="predicted"/>
<keyword evidence="10" id="KW-1185">Reference proteome</keyword>
<dbReference type="InterPro" id="IPR034804">
    <property type="entry name" value="SQR/QFR_C/D"/>
</dbReference>
<dbReference type="Pfam" id="PF01127">
    <property type="entry name" value="Sdh_cyt"/>
    <property type="match status" value="1"/>
</dbReference>
<keyword evidence="4" id="KW-0479">Metal-binding</keyword>
<accession>B2GLS4</accession>
<organism evidence="9 10">
    <name type="scientific">Kocuria rhizophila (strain ATCC 9341 / DSM 348 / NBRC 103217 / DC2201)</name>
    <dbReference type="NCBI Taxonomy" id="378753"/>
    <lineage>
        <taxon>Bacteria</taxon>
        <taxon>Bacillati</taxon>
        <taxon>Actinomycetota</taxon>
        <taxon>Actinomycetes</taxon>
        <taxon>Micrococcales</taxon>
        <taxon>Micrococcaceae</taxon>
        <taxon>Kocuria</taxon>
    </lineage>
</organism>
<sequence length="339" mass="35452">MTPTTPPQRDRAAAPGSAGSPRATTAPTAPHGVDDAAPAPAGAWAPTLGAASNPDLKLAMAASGTVLSVFTVGHMAGNMQVYLGRERYNRYALLLRHAGAPVLPTNTLLWAARIGLLTSAGVHVLAGTELTLRSMRREGRTVTSTVRQVTRQIATGVDRRPHLALPGRPGGVPEQSAGMPTSRPQVYRRAPLDGAFLPGRFEADAPRRRPRGRRRSVPRVIARSMRSTGAVLGLFVTYHVLDLTTGTRPAAARSFEHGDAYGNLVGSLSRPVVAVFYTASMAALAGHMVHGLRTAALDTGLSGTAERVRQVDVAAKAAGAVVAVGNASIPLAVFLKVVR</sequence>
<evidence type="ECO:0000256" key="1">
    <source>
        <dbReference type="ARBA" id="ARBA00004370"/>
    </source>
</evidence>
<reference evidence="9 10" key="1">
    <citation type="journal article" date="2008" name="J. Bacteriol.">
        <title>Complete genome sequence of the soil actinomycete Kocuria rhizophila.</title>
        <authorList>
            <person name="Takarada H."/>
            <person name="Sekine M."/>
            <person name="Kosugi H."/>
            <person name="Matsuo Y."/>
            <person name="Fujisawa T."/>
            <person name="Omata S."/>
            <person name="Kishi E."/>
            <person name="Shimizu A."/>
            <person name="Tsukatani N."/>
            <person name="Tanikawa S."/>
            <person name="Fujita N."/>
            <person name="Harayama S."/>
        </authorList>
    </citation>
    <scope>NUCLEOTIDE SEQUENCE [LARGE SCALE GENOMIC DNA]</scope>
    <source>
        <strain evidence="10">ATCC 9341 / DSM 348 / NBRC 103217 / DC2201</strain>
    </source>
</reference>